<keyword evidence="2" id="KW-0812">Transmembrane</keyword>
<evidence type="ECO:0000256" key="1">
    <source>
        <dbReference type="SAM" id="MobiDB-lite"/>
    </source>
</evidence>
<protein>
    <recommendedName>
        <fullName evidence="5">Type II secretion system protein GspC N-terminal domain-containing protein</fullName>
    </recommendedName>
</protein>
<keyword evidence="2" id="KW-1133">Transmembrane helix</keyword>
<evidence type="ECO:0000256" key="2">
    <source>
        <dbReference type="SAM" id="Phobius"/>
    </source>
</evidence>
<proteinExistence type="predicted"/>
<feature type="compositionally biased region" description="Low complexity" evidence="1">
    <location>
        <begin position="83"/>
        <end position="103"/>
    </location>
</feature>
<dbReference type="RefSeq" id="WP_305732158.1">
    <property type="nucleotide sequence ID" value="NZ_OW150024.1"/>
</dbReference>
<keyword evidence="2" id="KW-0472">Membrane</keyword>
<dbReference type="EMBL" id="OW150024">
    <property type="protein sequence ID" value="CAH2031329.1"/>
    <property type="molecule type" value="Genomic_DNA"/>
</dbReference>
<reference evidence="3 4" key="1">
    <citation type="submission" date="2022-03" db="EMBL/GenBank/DDBJ databases">
        <authorList>
            <person name="Koch H."/>
        </authorList>
    </citation>
    <scope>NUCLEOTIDE SEQUENCE [LARGE SCALE GENOMIC DNA]</scope>
    <source>
        <strain evidence="3 4">G1</strain>
    </source>
</reference>
<accession>A0ABN8HJC2</accession>
<dbReference type="Proteomes" id="UP001295463">
    <property type="component" value="Chromosome"/>
</dbReference>
<name>A0ABN8HJC2_9BACT</name>
<organism evidence="3 4">
    <name type="scientific">Trichlorobacter ammonificans</name>
    <dbReference type="NCBI Taxonomy" id="2916410"/>
    <lineage>
        <taxon>Bacteria</taxon>
        <taxon>Pseudomonadati</taxon>
        <taxon>Thermodesulfobacteriota</taxon>
        <taxon>Desulfuromonadia</taxon>
        <taxon>Geobacterales</taxon>
        <taxon>Geobacteraceae</taxon>
        <taxon>Trichlorobacter</taxon>
    </lineage>
</organism>
<evidence type="ECO:0000313" key="4">
    <source>
        <dbReference type="Proteomes" id="UP001295463"/>
    </source>
</evidence>
<evidence type="ECO:0008006" key="5">
    <source>
        <dbReference type="Google" id="ProtNLM"/>
    </source>
</evidence>
<gene>
    <name evidence="3" type="ORF">GEAMG1_1499</name>
</gene>
<feature type="transmembrane region" description="Helical" evidence="2">
    <location>
        <begin position="6"/>
        <end position="24"/>
    </location>
</feature>
<keyword evidence="4" id="KW-1185">Reference proteome</keyword>
<feature type="region of interest" description="Disordered" evidence="1">
    <location>
        <begin position="80"/>
        <end position="114"/>
    </location>
</feature>
<sequence length="183" mass="19772">MNRTRLILAVLLPLLIVTIISAWLRMPRQKRIDRLTYRPFSSLSGQTATAGRGGGVLRDGLQVSSSSAVRVHRNIFRPLAGDRGTAAPRGSAAAPTSRSGPATPASPPPPTPQELARQQLDAFTVLGAYTRKGIRIVFLARGEEIITVRVGDMPIPGYRVVAIDDERMTLRSQDGSHQLVATL</sequence>
<evidence type="ECO:0000313" key="3">
    <source>
        <dbReference type="EMBL" id="CAH2031329.1"/>
    </source>
</evidence>